<keyword evidence="4" id="KW-1185">Reference proteome</keyword>
<sequence length="576" mass="64954">MRQRSGEGVTMMFTNAEPRFVSDGFETFVPFHRAEALHPALVEMTNNNVNAWSIFRPVVPSTGDNWDGNFDEYGNNENLQVHSLYGAYHADTSSVAQSQVVDLPRAVAYSQAYQPQYQSYKTVSISQPLYQEPVPDMNYLERPSPMLGHDYSQMSLGRGRGSFAEFSNVRNVLKNLSSQPQVESSSMTPTTSIDLPLQLTYAEEEHIPINHMSTSRSPRILLSSHTPPQAAINHRAVGNMPTTKNHAWEGTLRSSKGVQNPYELPFSNDGLPRYTEQHYHPWGSEPGAASAWGPQCLAPNTISPKMLTLNVSTTSLSSSASSRGSVLALSESSPPMSVEDTEEPPEPEQLQIFEPKPNRPRRQILPDSPVSSHRTVPVVPSNDFLPSKNTKKRLMKVSRSQGHSRRRASTPVRNSPPTYYSPTPESSEAESSQSEEVPQKSRKKSDDPKYPRPSLTDRDARDDFLVQSKLAGMSYKDIRRLGKYTEAESTLRGRFRTLTKDKTQRVRKPEWADNDVRLLKQAVRKLTRDFTLSTSKIPWKQVAEYISRHGGTYHFGNATCRKRWDDLEVSREDNRR</sequence>
<evidence type="ECO:0000256" key="1">
    <source>
        <dbReference type="SAM" id="MobiDB-lite"/>
    </source>
</evidence>
<organism evidence="3 4">
    <name type="scientific">Oculimacula yallundae</name>
    <dbReference type="NCBI Taxonomy" id="86028"/>
    <lineage>
        <taxon>Eukaryota</taxon>
        <taxon>Fungi</taxon>
        <taxon>Dikarya</taxon>
        <taxon>Ascomycota</taxon>
        <taxon>Pezizomycotina</taxon>
        <taxon>Leotiomycetes</taxon>
        <taxon>Helotiales</taxon>
        <taxon>Ploettnerulaceae</taxon>
        <taxon>Oculimacula</taxon>
    </lineage>
</organism>
<feature type="compositionally biased region" description="Low complexity" evidence="1">
    <location>
        <begin position="415"/>
        <end position="436"/>
    </location>
</feature>
<feature type="region of interest" description="Disordered" evidence="1">
    <location>
        <begin position="316"/>
        <end position="463"/>
    </location>
</feature>
<accession>A0ABR4CYH2</accession>
<dbReference type="InterPro" id="IPR001005">
    <property type="entry name" value="SANT/Myb"/>
</dbReference>
<reference evidence="3 4" key="1">
    <citation type="journal article" date="2024" name="Commun. Biol.">
        <title>Comparative genomic analysis of thermophilic fungi reveals convergent evolutionary adaptations and gene losses.</title>
        <authorList>
            <person name="Steindorff A.S."/>
            <person name="Aguilar-Pontes M.V."/>
            <person name="Robinson A.J."/>
            <person name="Andreopoulos B."/>
            <person name="LaButti K."/>
            <person name="Kuo A."/>
            <person name="Mondo S."/>
            <person name="Riley R."/>
            <person name="Otillar R."/>
            <person name="Haridas S."/>
            <person name="Lipzen A."/>
            <person name="Grimwood J."/>
            <person name="Schmutz J."/>
            <person name="Clum A."/>
            <person name="Reid I.D."/>
            <person name="Moisan M.C."/>
            <person name="Butler G."/>
            <person name="Nguyen T.T.M."/>
            <person name="Dewar K."/>
            <person name="Conant G."/>
            <person name="Drula E."/>
            <person name="Henrissat B."/>
            <person name="Hansel C."/>
            <person name="Singer S."/>
            <person name="Hutchinson M.I."/>
            <person name="de Vries R.P."/>
            <person name="Natvig D.O."/>
            <person name="Powell A.J."/>
            <person name="Tsang A."/>
            <person name="Grigoriev I.V."/>
        </authorList>
    </citation>
    <scope>NUCLEOTIDE SEQUENCE [LARGE SCALE GENOMIC DNA]</scope>
    <source>
        <strain evidence="3 4">CBS 494.80</strain>
    </source>
</reference>
<evidence type="ECO:0000313" key="4">
    <source>
        <dbReference type="Proteomes" id="UP001595075"/>
    </source>
</evidence>
<comment type="caution">
    <text evidence="3">The sequence shown here is derived from an EMBL/GenBank/DDBJ whole genome shotgun (WGS) entry which is preliminary data.</text>
</comment>
<dbReference type="EMBL" id="JAZHXI010000002">
    <property type="protein sequence ID" value="KAL2074541.1"/>
    <property type="molecule type" value="Genomic_DNA"/>
</dbReference>
<dbReference type="PROSITE" id="PS50090">
    <property type="entry name" value="MYB_LIKE"/>
    <property type="match status" value="1"/>
</dbReference>
<proteinExistence type="predicted"/>
<name>A0ABR4CYH2_9HELO</name>
<evidence type="ECO:0000313" key="3">
    <source>
        <dbReference type="EMBL" id="KAL2074541.1"/>
    </source>
</evidence>
<protein>
    <recommendedName>
        <fullName evidence="2">Myb-like domain-containing protein</fullName>
    </recommendedName>
</protein>
<feature type="compositionally biased region" description="Low complexity" evidence="1">
    <location>
        <begin position="316"/>
        <end position="330"/>
    </location>
</feature>
<feature type="compositionally biased region" description="Basic and acidic residues" evidence="1">
    <location>
        <begin position="444"/>
        <end position="463"/>
    </location>
</feature>
<gene>
    <name evidence="3" type="ORF">VTL71DRAFT_8319</name>
</gene>
<dbReference type="Proteomes" id="UP001595075">
    <property type="component" value="Unassembled WGS sequence"/>
</dbReference>
<feature type="compositionally biased region" description="Basic residues" evidence="1">
    <location>
        <begin position="389"/>
        <end position="408"/>
    </location>
</feature>
<evidence type="ECO:0000259" key="2">
    <source>
        <dbReference type="PROSITE" id="PS50090"/>
    </source>
</evidence>
<feature type="domain" description="Myb-like" evidence="2">
    <location>
        <begin position="503"/>
        <end position="568"/>
    </location>
</feature>